<keyword evidence="1" id="KW-0444">Lipid biosynthesis</keyword>
<dbReference type="GO" id="GO:0080019">
    <property type="term" value="F:alcohol-forming very long-chain fatty acyl-CoA reductase activity"/>
    <property type="evidence" value="ECO:0007669"/>
    <property type="project" value="InterPro"/>
</dbReference>
<feature type="non-terminal residue" evidence="3">
    <location>
        <position position="1"/>
    </location>
</feature>
<comment type="similarity">
    <text evidence="1">Belongs to the fatty acyl-CoA reductase family.</text>
</comment>
<feature type="domain" description="Thioester reductase (TE)" evidence="2">
    <location>
        <begin position="109"/>
        <end position="418"/>
    </location>
</feature>
<accession>A0A5J9WTJ2</accession>
<comment type="function">
    <text evidence="1">Catalyzes the reduction of fatty acyl-CoA to fatty alcohols.</text>
</comment>
<gene>
    <name evidence="3" type="ORF">EJB05_02637</name>
</gene>
<keyword evidence="1" id="KW-0521">NADP</keyword>
<dbReference type="EMBL" id="RWGY01000002">
    <property type="protein sequence ID" value="TVU51227.1"/>
    <property type="molecule type" value="Genomic_DNA"/>
</dbReference>
<dbReference type="PANTHER" id="PTHR11011">
    <property type="entry name" value="MALE STERILITY PROTEIN 2-RELATED"/>
    <property type="match status" value="1"/>
</dbReference>
<reference evidence="3 4" key="1">
    <citation type="journal article" date="2019" name="Sci. Rep.">
        <title>A high-quality genome of Eragrostis curvula grass provides insights into Poaceae evolution and supports new strategies to enhance forage quality.</title>
        <authorList>
            <person name="Carballo J."/>
            <person name="Santos B.A.C.M."/>
            <person name="Zappacosta D."/>
            <person name="Garbus I."/>
            <person name="Selva J.P."/>
            <person name="Gallo C.A."/>
            <person name="Diaz A."/>
            <person name="Albertini E."/>
            <person name="Caccamo M."/>
            <person name="Echenique V."/>
        </authorList>
    </citation>
    <scope>NUCLEOTIDE SEQUENCE [LARGE SCALE GENOMIC DNA]</scope>
    <source>
        <strain evidence="4">cv. Victoria</strain>
        <tissue evidence="3">Leaf</tissue>
    </source>
</reference>
<comment type="caution">
    <text evidence="3">The sequence shown here is derived from an EMBL/GenBank/DDBJ whole genome shotgun (WGS) entry which is preliminary data.</text>
</comment>
<keyword evidence="4" id="KW-1185">Reference proteome</keyword>
<dbReference type="Proteomes" id="UP000324897">
    <property type="component" value="Chromosome 6"/>
</dbReference>
<dbReference type="InterPro" id="IPR036291">
    <property type="entry name" value="NAD(P)-bd_dom_sf"/>
</dbReference>
<sequence>MKGYQPLHWLKEVAGAPQATGRPAARVRLIGRLKVWPLRRPQTQATAAGSLSPSFTSVQHLSGAWLNGLPGVTYCRQSATLASSTHFSVSHKMDAATVSGCFKDKSILITGSTGFLGKILLEKILRAQPDVKKVFLLVRAADTSAAEKRVSNEIIENELFATLREKYGSYFHSFAKEKISTLAGDIIDENLGLESSKILELSEEIDIIVNGAATTNFYERYDVALASNVLGTKYVCKFAKKCPNLKMFLHVSTAYVAGEQQGLFLEKPFQFGETRKQGCHLDIDAELKLVDSIKAELAHSTGNLEQLERKTMKKLGLKRARHFGWPNTYVFTKSMGEMLVGHLGVDLPVVVVRPSIVSSIYHEPLPGWIEGTRTIDTIITAYAKQSIPCFIGNGDVILDVITNDDLCSQIPGDMVVNAMMVAMAVHWNEKGQVVIHVTSSLQNPLSTSTTLDMMYRYFSSNPQIGKNGRVIKAKRLHLTNKFASFRTYMFLKYKLPLEVLHMVNPLFGGSFSRYYNKYNRSYRYFILLAKLYAPYGFFNGR</sequence>
<dbReference type="Pfam" id="PF07993">
    <property type="entry name" value="NAD_binding_4"/>
    <property type="match status" value="1"/>
</dbReference>
<dbReference type="OrthoDB" id="660814at2759"/>
<dbReference type="EC" id="1.2.1.84" evidence="1"/>
<evidence type="ECO:0000313" key="4">
    <source>
        <dbReference type="Proteomes" id="UP000324897"/>
    </source>
</evidence>
<dbReference type="GO" id="GO:0010345">
    <property type="term" value="P:suberin biosynthetic process"/>
    <property type="evidence" value="ECO:0007669"/>
    <property type="project" value="TreeGrafter"/>
</dbReference>
<organism evidence="3 4">
    <name type="scientific">Eragrostis curvula</name>
    <name type="common">weeping love grass</name>
    <dbReference type="NCBI Taxonomy" id="38414"/>
    <lineage>
        <taxon>Eukaryota</taxon>
        <taxon>Viridiplantae</taxon>
        <taxon>Streptophyta</taxon>
        <taxon>Embryophyta</taxon>
        <taxon>Tracheophyta</taxon>
        <taxon>Spermatophyta</taxon>
        <taxon>Magnoliopsida</taxon>
        <taxon>Liliopsida</taxon>
        <taxon>Poales</taxon>
        <taxon>Poaceae</taxon>
        <taxon>PACMAD clade</taxon>
        <taxon>Chloridoideae</taxon>
        <taxon>Eragrostideae</taxon>
        <taxon>Eragrostidinae</taxon>
        <taxon>Eragrostis</taxon>
    </lineage>
</organism>
<evidence type="ECO:0000313" key="3">
    <source>
        <dbReference type="EMBL" id="TVU51227.1"/>
    </source>
</evidence>
<dbReference type="Gene3D" id="3.40.50.720">
    <property type="entry name" value="NAD(P)-binding Rossmann-like Domain"/>
    <property type="match status" value="1"/>
</dbReference>
<comment type="catalytic activity">
    <reaction evidence="1">
        <text>a long-chain fatty acyl-CoA + 2 NADPH + 2 H(+) = a long-chain primary fatty alcohol + 2 NADP(+) + CoA</text>
        <dbReference type="Rhea" id="RHEA:52716"/>
        <dbReference type="ChEBI" id="CHEBI:15378"/>
        <dbReference type="ChEBI" id="CHEBI:57287"/>
        <dbReference type="ChEBI" id="CHEBI:57783"/>
        <dbReference type="ChEBI" id="CHEBI:58349"/>
        <dbReference type="ChEBI" id="CHEBI:77396"/>
        <dbReference type="ChEBI" id="CHEBI:83139"/>
        <dbReference type="EC" id="1.2.1.84"/>
    </reaction>
</comment>
<dbReference type="Gramene" id="TVU51227">
    <property type="protein sequence ID" value="TVU51227"/>
    <property type="gene ID" value="EJB05_02637"/>
</dbReference>
<keyword evidence="1" id="KW-0560">Oxidoreductase</keyword>
<dbReference type="InterPro" id="IPR026055">
    <property type="entry name" value="FAR"/>
</dbReference>
<dbReference type="GO" id="GO:0102965">
    <property type="term" value="F:alcohol-forming long-chain fatty acyl-CoA reductase activity"/>
    <property type="evidence" value="ECO:0007669"/>
    <property type="project" value="UniProtKB-EC"/>
</dbReference>
<dbReference type="CDD" id="cd05236">
    <property type="entry name" value="FAR-N_SDR_e"/>
    <property type="match status" value="1"/>
</dbReference>
<dbReference type="GO" id="GO:0035336">
    <property type="term" value="P:long-chain fatty-acyl-CoA metabolic process"/>
    <property type="evidence" value="ECO:0007669"/>
    <property type="project" value="TreeGrafter"/>
</dbReference>
<evidence type="ECO:0000256" key="1">
    <source>
        <dbReference type="RuleBase" id="RU363097"/>
    </source>
</evidence>
<proteinExistence type="inferred from homology"/>
<evidence type="ECO:0000259" key="2">
    <source>
        <dbReference type="Pfam" id="PF07993"/>
    </source>
</evidence>
<dbReference type="AlphaFoldDB" id="A0A5J9WTJ2"/>
<dbReference type="InterPro" id="IPR013120">
    <property type="entry name" value="FAR_NAD-bd"/>
</dbReference>
<keyword evidence="1" id="KW-0443">Lipid metabolism</keyword>
<dbReference type="PANTHER" id="PTHR11011:SF75">
    <property type="entry name" value="FATTY ACYL-COA REDUCTASE"/>
    <property type="match status" value="1"/>
</dbReference>
<protein>
    <recommendedName>
        <fullName evidence="1">Fatty acyl-CoA reductase</fullName>
        <ecNumber evidence="1">1.2.1.84</ecNumber>
    </recommendedName>
</protein>
<dbReference type="SUPFAM" id="SSF51735">
    <property type="entry name" value="NAD(P)-binding Rossmann-fold domains"/>
    <property type="match status" value="1"/>
</dbReference>
<name>A0A5J9WTJ2_9POAL</name>